<evidence type="ECO:0000256" key="1">
    <source>
        <dbReference type="SAM" id="MobiDB-lite"/>
    </source>
</evidence>
<accession>R7WNC4</accession>
<name>R7WNC4_9NOCA</name>
<comment type="caution">
    <text evidence="2">The sequence shown here is derived from an EMBL/GenBank/DDBJ whole genome shotgun (WGS) entry which is preliminary data.</text>
</comment>
<dbReference type="Proteomes" id="UP000013525">
    <property type="component" value="Unassembled WGS sequence"/>
</dbReference>
<gene>
    <name evidence="2" type="ORF">Rrhod_1926</name>
</gene>
<dbReference type="AlphaFoldDB" id="R7WNC4"/>
<feature type="compositionally biased region" description="Basic and acidic residues" evidence="1">
    <location>
        <begin position="8"/>
        <end position="24"/>
    </location>
</feature>
<dbReference type="EMBL" id="APMY01000060">
    <property type="protein sequence ID" value="EOM76806.1"/>
    <property type="molecule type" value="Genomic_DNA"/>
</dbReference>
<evidence type="ECO:0000313" key="3">
    <source>
        <dbReference type="Proteomes" id="UP000013525"/>
    </source>
</evidence>
<organism evidence="2 3">
    <name type="scientific">Rhodococcus rhodnii LMG 5362</name>
    <dbReference type="NCBI Taxonomy" id="1273125"/>
    <lineage>
        <taxon>Bacteria</taxon>
        <taxon>Bacillati</taxon>
        <taxon>Actinomycetota</taxon>
        <taxon>Actinomycetes</taxon>
        <taxon>Mycobacteriales</taxon>
        <taxon>Nocardiaceae</taxon>
        <taxon>Rhodococcus</taxon>
    </lineage>
</organism>
<feature type="region of interest" description="Disordered" evidence="1">
    <location>
        <begin position="1"/>
        <end position="40"/>
    </location>
</feature>
<reference evidence="2 3" key="1">
    <citation type="journal article" date="2013" name="Genome Announc.">
        <title>Draft Genome Sequence of Rhodococcus rhodnii Strain LMG5362, a Symbiont of Rhodnius prolixus (Hemiptera, Reduviidae, Triatominae), the Principle Vector of Trypanosoma cruzi.</title>
        <authorList>
            <person name="Pachebat J.A."/>
            <person name="van Keulen G."/>
            <person name="Whitten M.M."/>
            <person name="Girdwood S."/>
            <person name="Del Sol R."/>
            <person name="Dyson P.J."/>
            <person name="Facey P.D."/>
        </authorList>
    </citation>
    <scope>NUCLEOTIDE SEQUENCE [LARGE SCALE GENOMIC DNA]</scope>
    <source>
        <strain evidence="2 3">LMG 5362</strain>
    </source>
</reference>
<evidence type="ECO:0000313" key="2">
    <source>
        <dbReference type="EMBL" id="EOM76806.1"/>
    </source>
</evidence>
<keyword evidence="3" id="KW-1185">Reference proteome</keyword>
<sequence>MTGVTASELRERNNFGVPGRRESSDTSAIRDVLATSTTRR</sequence>
<protein>
    <submittedName>
        <fullName evidence="2">Uncharacterized protein</fullName>
    </submittedName>
</protein>
<proteinExistence type="predicted"/>